<protein>
    <submittedName>
        <fullName evidence="6">ABC transporter ATP-binding protein</fullName>
    </submittedName>
</protein>
<keyword evidence="1" id="KW-0813">Transport</keyword>
<dbReference type="EMBL" id="BJUM01000011">
    <property type="protein sequence ID" value="GEK54600.1"/>
    <property type="molecule type" value="Genomic_DNA"/>
</dbReference>
<dbReference type="PROSITE" id="PS50893">
    <property type="entry name" value="ABC_TRANSPORTER_2"/>
    <property type="match status" value="1"/>
</dbReference>
<keyword evidence="2" id="KW-0547">Nucleotide-binding</keyword>
<sequence length="271" mass="29276">MTTPTAINQTSPIESQRPENTSNSELNNAQTAKSEAIIEVNSLSFSIKNNAILKNLNFTVGSGEIYALLGGNGAGKSTTLKTLLGFNKPTQGSVKVAGKEVTQGLDFVRGKTAYLPESATLYPHLTARENVKYFLSLADINKTDEQINAAFNRVALQEGAWERHIQTYSKGMRQKTAIALAILREAPIFLLDEPTSGLDPVAIDEFNQLVRELALTGATILMVTHDVYGACQVANRIGLLRAGELVGEFDAPENGRIDTEQVHAAFAQRGA</sequence>
<dbReference type="InterPro" id="IPR003439">
    <property type="entry name" value="ABC_transporter-like_ATP-bd"/>
</dbReference>
<dbReference type="RefSeq" id="WP_174694382.1">
    <property type="nucleotide sequence ID" value="NZ_BJUM01000011.1"/>
</dbReference>
<dbReference type="Gene3D" id="3.40.50.300">
    <property type="entry name" value="P-loop containing nucleotide triphosphate hydrolases"/>
    <property type="match status" value="1"/>
</dbReference>
<dbReference type="AlphaFoldDB" id="A0A510XU85"/>
<organism evidence="6 7">
    <name type="scientific">Pseudoalteromonas espejiana</name>
    <dbReference type="NCBI Taxonomy" id="28107"/>
    <lineage>
        <taxon>Bacteria</taxon>
        <taxon>Pseudomonadati</taxon>
        <taxon>Pseudomonadota</taxon>
        <taxon>Gammaproteobacteria</taxon>
        <taxon>Alteromonadales</taxon>
        <taxon>Pseudoalteromonadaceae</taxon>
        <taxon>Pseudoalteromonas</taxon>
    </lineage>
</organism>
<keyword evidence="3 6" id="KW-0067">ATP-binding</keyword>
<proteinExistence type="predicted"/>
<keyword evidence="7" id="KW-1185">Reference proteome</keyword>
<evidence type="ECO:0000313" key="6">
    <source>
        <dbReference type="EMBL" id="GEK54600.1"/>
    </source>
</evidence>
<dbReference type="InterPro" id="IPR027417">
    <property type="entry name" value="P-loop_NTPase"/>
</dbReference>
<reference evidence="6 7" key="1">
    <citation type="submission" date="2019-07" db="EMBL/GenBank/DDBJ databases">
        <title>Whole genome shotgun sequence of Pseudoalteromonas espejiana NBRC 102222.</title>
        <authorList>
            <person name="Hosoyama A."/>
            <person name="Uohara A."/>
            <person name="Ohji S."/>
            <person name="Ichikawa N."/>
        </authorList>
    </citation>
    <scope>NUCLEOTIDE SEQUENCE [LARGE SCALE GENOMIC DNA]</scope>
    <source>
        <strain evidence="6 7">NBRC 102222</strain>
    </source>
</reference>
<dbReference type="SUPFAM" id="SSF52540">
    <property type="entry name" value="P-loop containing nucleoside triphosphate hydrolases"/>
    <property type="match status" value="1"/>
</dbReference>
<evidence type="ECO:0000256" key="3">
    <source>
        <dbReference type="ARBA" id="ARBA00022840"/>
    </source>
</evidence>
<dbReference type="Proteomes" id="UP000321419">
    <property type="component" value="Unassembled WGS sequence"/>
</dbReference>
<gene>
    <name evidence="6" type="ORF">PES01_14450</name>
</gene>
<evidence type="ECO:0000256" key="4">
    <source>
        <dbReference type="SAM" id="MobiDB-lite"/>
    </source>
</evidence>
<dbReference type="Pfam" id="PF00005">
    <property type="entry name" value="ABC_tran"/>
    <property type="match status" value="1"/>
</dbReference>
<comment type="caution">
    <text evidence="6">The sequence shown here is derived from an EMBL/GenBank/DDBJ whole genome shotgun (WGS) entry which is preliminary data.</text>
</comment>
<dbReference type="GO" id="GO:0016887">
    <property type="term" value="F:ATP hydrolysis activity"/>
    <property type="evidence" value="ECO:0007669"/>
    <property type="project" value="InterPro"/>
</dbReference>
<dbReference type="CDD" id="cd03230">
    <property type="entry name" value="ABC_DR_subfamily_A"/>
    <property type="match status" value="1"/>
</dbReference>
<evidence type="ECO:0000256" key="2">
    <source>
        <dbReference type="ARBA" id="ARBA00022741"/>
    </source>
</evidence>
<evidence type="ECO:0000259" key="5">
    <source>
        <dbReference type="PROSITE" id="PS50893"/>
    </source>
</evidence>
<accession>A0A510XU85</accession>
<dbReference type="PANTHER" id="PTHR42939">
    <property type="entry name" value="ABC TRANSPORTER ATP-BINDING PROTEIN ALBC-RELATED"/>
    <property type="match status" value="1"/>
</dbReference>
<name>A0A510XU85_9GAMM</name>
<dbReference type="GO" id="GO:0005524">
    <property type="term" value="F:ATP binding"/>
    <property type="evidence" value="ECO:0007669"/>
    <property type="project" value="UniProtKB-KW"/>
</dbReference>
<dbReference type="InterPro" id="IPR051782">
    <property type="entry name" value="ABC_Transporter_VariousFunc"/>
</dbReference>
<dbReference type="InterPro" id="IPR003593">
    <property type="entry name" value="AAA+_ATPase"/>
</dbReference>
<feature type="domain" description="ABC transporter" evidence="5">
    <location>
        <begin position="38"/>
        <end position="267"/>
    </location>
</feature>
<feature type="region of interest" description="Disordered" evidence="4">
    <location>
        <begin position="1"/>
        <end position="29"/>
    </location>
</feature>
<evidence type="ECO:0000256" key="1">
    <source>
        <dbReference type="ARBA" id="ARBA00022448"/>
    </source>
</evidence>
<evidence type="ECO:0000313" key="7">
    <source>
        <dbReference type="Proteomes" id="UP000321419"/>
    </source>
</evidence>
<dbReference type="SMART" id="SM00382">
    <property type="entry name" value="AAA"/>
    <property type="match status" value="1"/>
</dbReference>
<dbReference type="PANTHER" id="PTHR42939:SF1">
    <property type="entry name" value="ABC TRANSPORTER ATP-BINDING PROTEIN ALBC-RELATED"/>
    <property type="match status" value="1"/>
</dbReference>